<dbReference type="CDD" id="cd17039">
    <property type="entry name" value="Ubl_ubiquitin_like"/>
    <property type="match status" value="1"/>
</dbReference>
<evidence type="ECO:0000313" key="3">
    <source>
        <dbReference type="Proteomes" id="UP000887540"/>
    </source>
</evidence>
<evidence type="ECO:0000256" key="1">
    <source>
        <dbReference type="SAM" id="MobiDB-lite"/>
    </source>
</evidence>
<proteinExistence type="predicted"/>
<dbReference type="WBParaSite" id="ACRNAN_Path_910.g3503.t1">
    <property type="protein sequence ID" value="ACRNAN_Path_910.g3503.t1"/>
    <property type="gene ID" value="ACRNAN_Path_910.g3503"/>
</dbReference>
<name>A0A914CD99_9BILA</name>
<dbReference type="InterPro" id="IPR029071">
    <property type="entry name" value="Ubiquitin-like_domsf"/>
</dbReference>
<dbReference type="AlphaFoldDB" id="A0A914CD99"/>
<sequence>MDSHNEDGSSISSNNGPANSHESINWANIEQYSIIKFLTKEGSTPMEIYPRLQTIFQEKTLPEVQVYYTAGRFAEGRESIIMLEDFKLAETNYEPSPTASYTNVSIESNEAQKQEEEIQIPNFNTNREVDFTLKQATGNEDMSSVVSSLFENPSYSTSSYALTKQLGGRQLHWSWNLFEIMDLLISLHDNEGTSHKETRLIFENEATIAELKETIYSTWSIDKKYQELFCSGRVIHTIRNTNTLIKAGIKDDDTIIVKHTRLDNWAQFTKMVEIAREARKVKKEHKIKEAVNYAINQLKGFKEADFFLAYPALLDTFTCFNKEFAHYVDTDHEYMTHAAQYYFSKLFNDDLENPTVESMCNPNPKSGAQGGLICRITKNGVDVGSYYIKPHLGLTPRSSSNPHYADLRELFVYRLLELIKVGPVVHFLPNVYHSTFGLYIATQEVQGFRTAAEVRMGAEQMYQLELLQNAFYLIDLHTSNYGLDSDGQLCVVDFQIGSHAGSGKAALEKYLKGQKELRVKVGKDCFRAWGFPETLDEADDRITNQKNFFEKKPIYFEDEEEPVAFFSALWVF</sequence>
<evidence type="ECO:0000259" key="2">
    <source>
        <dbReference type="PROSITE" id="PS50053"/>
    </source>
</evidence>
<evidence type="ECO:0000313" key="4">
    <source>
        <dbReference type="WBParaSite" id="ACRNAN_Path_910.g3503.t1"/>
    </source>
</evidence>
<dbReference type="SUPFAM" id="SSF54236">
    <property type="entry name" value="Ubiquitin-like"/>
    <property type="match status" value="1"/>
</dbReference>
<feature type="domain" description="Ubiquitin-like" evidence="2">
    <location>
        <begin position="181"/>
        <end position="257"/>
    </location>
</feature>
<dbReference type="Proteomes" id="UP000887540">
    <property type="component" value="Unplaced"/>
</dbReference>
<dbReference type="Gene3D" id="3.10.20.90">
    <property type="entry name" value="Phosphatidylinositol 3-kinase Catalytic Subunit, Chain A, domain 1"/>
    <property type="match status" value="1"/>
</dbReference>
<keyword evidence="3" id="KW-1185">Reference proteome</keyword>
<accession>A0A914CD99</accession>
<feature type="region of interest" description="Disordered" evidence="1">
    <location>
        <begin position="1"/>
        <end position="22"/>
    </location>
</feature>
<reference evidence="4" key="1">
    <citation type="submission" date="2022-11" db="UniProtKB">
        <authorList>
            <consortium name="WormBaseParasite"/>
        </authorList>
    </citation>
    <scope>IDENTIFICATION</scope>
</reference>
<dbReference type="PROSITE" id="PS50053">
    <property type="entry name" value="UBIQUITIN_2"/>
    <property type="match status" value="1"/>
</dbReference>
<feature type="compositionally biased region" description="Polar residues" evidence="1">
    <location>
        <begin position="8"/>
        <end position="22"/>
    </location>
</feature>
<protein>
    <submittedName>
        <fullName evidence="4">Ubiquitin-like domain-containing protein</fullName>
    </submittedName>
</protein>
<dbReference type="InterPro" id="IPR000626">
    <property type="entry name" value="Ubiquitin-like_dom"/>
</dbReference>
<organism evidence="3 4">
    <name type="scientific">Acrobeloides nanus</name>
    <dbReference type="NCBI Taxonomy" id="290746"/>
    <lineage>
        <taxon>Eukaryota</taxon>
        <taxon>Metazoa</taxon>
        <taxon>Ecdysozoa</taxon>
        <taxon>Nematoda</taxon>
        <taxon>Chromadorea</taxon>
        <taxon>Rhabditida</taxon>
        <taxon>Tylenchina</taxon>
        <taxon>Cephalobomorpha</taxon>
        <taxon>Cephaloboidea</taxon>
        <taxon>Cephalobidae</taxon>
        <taxon>Acrobeloides</taxon>
    </lineage>
</organism>
<dbReference type="PANTHER" id="PTHR33651">
    <property type="entry name" value="PROTEIN CBG06246"/>
    <property type="match status" value="1"/>
</dbReference>
<dbReference type="PANTHER" id="PTHR33651:SF3">
    <property type="entry name" value="PHAGE PROTEIN"/>
    <property type="match status" value="1"/>
</dbReference>